<evidence type="ECO:0000313" key="2">
    <source>
        <dbReference type="Proteomes" id="UP001198182"/>
    </source>
</evidence>
<dbReference type="RefSeq" id="WP_349199509.1">
    <property type="nucleotide sequence ID" value="NZ_JBBNHI010000239.1"/>
</dbReference>
<evidence type="ECO:0000313" key="1">
    <source>
        <dbReference type="EMBL" id="MCC2232824.1"/>
    </source>
</evidence>
<organism evidence="1 2">
    <name type="scientific">Hominifimenecus microfluidus</name>
    <dbReference type="NCBI Taxonomy" id="2885348"/>
    <lineage>
        <taxon>Bacteria</taxon>
        <taxon>Bacillati</taxon>
        <taxon>Bacillota</taxon>
        <taxon>Clostridia</taxon>
        <taxon>Lachnospirales</taxon>
        <taxon>Lachnospiraceae</taxon>
        <taxon>Hominifimenecus</taxon>
    </lineage>
</organism>
<gene>
    <name evidence="1" type="ORF">LKD81_17900</name>
</gene>
<accession>A0AAE3JG23</accession>
<keyword evidence="2" id="KW-1185">Reference proteome</keyword>
<proteinExistence type="predicted"/>
<dbReference type="EMBL" id="JAJEQR010000108">
    <property type="protein sequence ID" value="MCC2232824.1"/>
    <property type="molecule type" value="Genomic_DNA"/>
</dbReference>
<dbReference type="Proteomes" id="UP001198182">
    <property type="component" value="Unassembled WGS sequence"/>
</dbReference>
<protein>
    <submittedName>
        <fullName evidence="1">Uncharacterized protein</fullName>
    </submittedName>
</protein>
<name>A0AAE3JG23_9FIRM</name>
<sequence>MLSAFIVSLLVYRDGLQNQWLFYADYIIMKKDGTVWVIETKGGETKGKDKNIDIQIENKFNAFKNYAAEHSLHWGFVRDKDNQLYINNTEFAHDMSDDHWVPLSQEF</sequence>
<reference evidence="1" key="1">
    <citation type="submission" date="2021-10" db="EMBL/GenBank/DDBJ databases">
        <title>Anaerobic single-cell dispensing facilitates the cultivation of human gut bacteria.</title>
        <authorList>
            <person name="Afrizal A."/>
        </authorList>
    </citation>
    <scope>NUCLEOTIDE SEQUENCE</scope>
    <source>
        <strain evidence="1">CLA-AA-H215</strain>
    </source>
</reference>
<comment type="caution">
    <text evidence="1">The sequence shown here is derived from an EMBL/GenBank/DDBJ whole genome shotgun (WGS) entry which is preliminary data.</text>
</comment>
<dbReference type="AlphaFoldDB" id="A0AAE3JG23"/>